<dbReference type="Gene3D" id="3.30.390.10">
    <property type="entry name" value="Enolase-like, N-terminal domain"/>
    <property type="match status" value="1"/>
</dbReference>
<dbReference type="Pfam" id="PF02746">
    <property type="entry name" value="MR_MLE_N"/>
    <property type="match status" value="1"/>
</dbReference>
<keyword evidence="2" id="KW-0479">Metal-binding</keyword>
<gene>
    <name evidence="5" type="ORF">EYW49_06155</name>
</gene>
<comment type="cofactor">
    <cofactor evidence="1">
        <name>Mg(2+)</name>
        <dbReference type="ChEBI" id="CHEBI:18420"/>
    </cofactor>
</comment>
<dbReference type="AlphaFoldDB" id="A0A4Q9VTN2"/>
<evidence type="ECO:0000256" key="1">
    <source>
        <dbReference type="ARBA" id="ARBA00001946"/>
    </source>
</evidence>
<dbReference type="GO" id="GO:0016836">
    <property type="term" value="F:hydro-lyase activity"/>
    <property type="evidence" value="ECO:0007669"/>
    <property type="project" value="TreeGrafter"/>
</dbReference>
<dbReference type="SFLD" id="SFLDG00179">
    <property type="entry name" value="mandelate_racemase"/>
    <property type="match status" value="1"/>
</dbReference>
<accession>A0A4Q9VTN2</accession>
<dbReference type="Pfam" id="PF13378">
    <property type="entry name" value="MR_MLE_C"/>
    <property type="match status" value="1"/>
</dbReference>
<sequence length="382" mass="40404">MSVVAIRLHHLAARLPEPIGNALMVFDRRETLVVEVVGDDGLSGWGETWAEPAAAAVVIATKLAPQVLGQDPAHTGRLWLAMCGAGHADRQGIARMAVAALDMALHDLAARRRGVPLSTVLGGALRDRIPTYASGPFFKPGGHPYRDFAREIDGYLATGFRAIKIRSGFALADDVATALAVRRQIGPDRTLMLDFNQSYPPRAALEAALRMEGADLLWIEEPAQPADVAGYALLAGRVRPALAGGETFGHAGQFLPFLAEGCLDVLQPDIALCGGLTGVLRVVALAELHHRPVVPHVWGSTINFHAALHLAATLPAHRCGAALPFPYLEYDVGPNPLLDLAGRPVVNADGTVSVPTGPGLGIEITPAMLAPYLAHFQEIVPG</sequence>
<name>A0A4Q9VTN2_9HYPH</name>
<evidence type="ECO:0000313" key="5">
    <source>
        <dbReference type="EMBL" id="TBW39451.1"/>
    </source>
</evidence>
<proteinExistence type="predicted"/>
<dbReference type="PANTHER" id="PTHR13794">
    <property type="entry name" value="ENOLASE SUPERFAMILY, MANDELATE RACEMASE"/>
    <property type="match status" value="1"/>
</dbReference>
<protein>
    <submittedName>
        <fullName evidence="5">Mandelate racemase/muconate lactonizing enzyme family protein</fullName>
    </submittedName>
</protein>
<dbReference type="Gene3D" id="3.20.20.120">
    <property type="entry name" value="Enolase-like C-terminal domain"/>
    <property type="match status" value="1"/>
</dbReference>
<dbReference type="GO" id="GO:0009063">
    <property type="term" value="P:amino acid catabolic process"/>
    <property type="evidence" value="ECO:0007669"/>
    <property type="project" value="InterPro"/>
</dbReference>
<dbReference type="GO" id="GO:0016052">
    <property type="term" value="P:carbohydrate catabolic process"/>
    <property type="evidence" value="ECO:0007669"/>
    <property type="project" value="TreeGrafter"/>
</dbReference>
<dbReference type="InterPro" id="IPR018110">
    <property type="entry name" value="Mandel_Rmase/mucon_lact_enz_CS"/>
</dbReference>
<dbReference type="InterPro" id="IPR046945">
    <property type="entry name" value="RHMD-like"/>
</dbReference>
<organism evidence="5 6">
    <name type="scientific">Siculibacillus lacustris</name>
    <dbReference type="NCBI Taxonomy" id="1549641"/>
    <lineage>
        <taxon>Bacteria</taxon>
        <taxon>Pseudomonadati</taxon>
        <taxon>Pseudomonadota</taxon>
        <taxon>Alphaproteobacteria</taxon>
        <taxon>Hyphomicrobiales</taxon>
        <taxon>Ancalomicrobiaceae</taxon>
        <taxon>Siculibacillus</taxon>
    </lineage>
</organism>
<dbReference type="InterPro" id="IPR013341">
    <property type="entry name" value="Mandelate_racemase_N_dom"/>
</dbReference>
<dbReference type="InterPro" id="IPR036849">
    <property type="entry name" value="Enolase-like_C_sf"/>
</dbReference>
<dbReference type="SUPFAM" id="SSF54826">
    <property type="entry name" value="Enolase N-terminal domain-like"/>
    <property type="match status" value="1"/>
</dbReference>
<dbReference type="SUPFAM" id="SSF51604">
    <property type="entry name" value="Enolase C-terminal domain-like"/>
    <property type="match status" value="1"/>
</dbReference>
<dbReference type="SMART" id="SM00922">
    <property type="entry name" value="MR_MLE"/>
    <property type="match status" value="1"/>
</dbReference>
<dbReference type="EMBL" id="SJFN01000007">
    <property type="protein sequence ID" value="TBW39451.1"/>
    <property type="molecule type" value="Genomic_DNA"/>
</dbReference>
<keyword evidence="6" id="KW-1185">Reference proteome</keyword>
<keyword evidence="3" id="KW-0460">Magnesium</keyword>
<dbReference type="GO" id="GO:0000287">
    <property type="term" value="F:magnesium ion binding"/>
    <property type="evidence" value="ECO:0007669"/>
    <property type="project" value="TreeGrafter"/>
</dbReference>
<dbReference type="OrthoDB" id="9802699at2"/>
<dbReference type="PANTHER" id="PTHR13794:SF58">
    <property type="entry name" value="MITOCHONDRIAL ENOLASE SUPERFAMILY MEMBER 1"/>
    <property type="match status" value="1"/>
</dbReference>
<dbReference type="InterPro" id="IPR029017">
    <property type="entry name" value="Enolase-like_N"/>
</dbReference>
<dbReference type="SFLD" id="SFLDS00001">
    <property type="entry name" value="Enolase"/>
    <property type="match status" value="1"/>
</dbReference>
<feature type="domain" description="Mandelate racemase/muconate lactonizing enzyme C-terminal" evidence="4">
    <location>
        <begin position="145"/>
        <end position="241"/>
    </location>
</feature>
<dbReference type="RefSeq" id="WP_131307281.1">
    <property type="nucleotide sequence ID" value="NZ_SJFN01000007.1"/>
</dbReference>
<dbReference type="Proteomes" id="UP000292781">
    <property type="component" value="Unassembled WGS sequence"/>
</dbReference>
<reference evidence="5 6" key="1">
    <citation type="submission" date="2019-02" db="EMBL/GenBank/DDBJ databases">
        <title>Siculibacillus lacustris gen. nov., sp. nov., a new rosette-forming bacterium isolated from a freshwater crater lake (Lake St. Ana, Romania).</title>
        <authorList>
            <person name="Felfoldi T."/>
            <person name="Marton Z."/>
            <person name="Szabo A."/>
            <person name="Mentes A."/>
            <person name="Boka K."/>
            <person name="Marialigeti K."/>
            <person name="Mathe I."/>
            <person name="Koncz M."/>
            <person name="Schumann P."/>
            <person name="Toth E."/>
        </authorList>
    </citation>
    <scope>NUCLEOTIDE SEQUENCE [LARGE SCALE GENOMIC DNA]</scope>
    <source>
        <strain evidence="5 6">SA-279</strain>
    </source>
</reference>
<comment type="caution">
    <text evidence="5">The sequence shown here is derived from an EMBL/GenBank/DDBJ whole genome shotgun (WGS) entry which is preliminary data.</text>
</comment>
<dbReference type="InterPro" id="IPR029065">
    <property type="entry name" value="Enolase_C-like"/>
</dbReference>
<evidence type="ECO:0000256" key="2">
    <source>
        <dbReference type="ARBA" id="ARBA00022723"/>
    </source>
</evidence>
<dbReference type="CDD" id="cd03316">
    <property type="entry name" value="MR_like"/>
    <property type="match status" value="1"/>
</dbReference>
<evidence type="ECO:0000313" key="6">
    <source>
        <dbReference type="Proteomes" id="UP000292781"/>
    </source>
</evidence>
<dbReference type="PROSITE" id="PS00909">
    <property type="entry name" value="MR_MLE_2"/>
    <property type="match status" value="1"/>
</dbReference>
<dbReference type="InterPro" id="IPR013342">
    <property type="entry name" value="Mandelate_racemase_C"/>
</dbReference>
<evidence type="ECO:0000259" key="4">
    <source>
        <dbReference type="SMART" id="SM00922"/>
    </source>
</evidence>
<evidence type="ECO:0000256" key="3">
    <source>
        <dbReference type="ARBA" id="ARBA00022842"/>
    </source>
</evidence>